<accession>A0A9P5MZV7</accession>
<reference evidence="1" key="2">
    <citation type="journal article" date="2020" name="Nat. Commun.">
        <title>Large-scale genome sequencing of mycorrhizal fungi provides insights into the early evolution of symbiotic traits.</title>
        <authorList>
            <person name="Miyauchi S."/>
            <person name="Kiss E."/>
            <person name="Kuo A."/>
            <person name="Drula E."/>
            <person name="Kohler A."/>
            <person name="Sanchez-Garcia M."/>
            <person name="Morin E."/>
            <person name="Andreopoulos B."/>
            <person name="Barry K.W."/>
            <person name="Bonito G."/>
            <person name="Buee M."/>
            <person name="Carver A."/>
            <person name="Chen C."/>
            <person name="Cichocki N."/>
            <person name="Clum A."/>
            <person name="Culley D."/>
            <person name="Crous P.W."/>
            <person name="Fauchery L."/>
            <person name="Girlanda M."/>
            <person name="Hayes R.D."/>
            <person name="Keri Z."/>
            <person name="LaButti K."/>
            <person name="Lipzen A."/>
            <person name="Lombard V."/>
            <person name="Magnuson J."/>
            <person name="Maillard F."/>
            <person name="Murat C."/>
            <person name="Nolan M."/>
            <person name="Ohm R.A."/>
            <person name="Pangilinan J."/>
            <person name="Pereira M.F."/>
            <person name="Perotto S."/>
            <person name="Peter M."/>
            <person name="Pfister S."/>
            <person name="Riley R."/>
            <person name="Sitrit Y."/>
            <person name="Stielow J.B."/>
            <person name="Szollosi G."/>
            <person name="Zifcakova L."/>
            <person name="Stursova M."/>
            <person name="Spatafora J.W."/>
            <person name="Tedersoo L."/>
            <person name="Vaario L.M."/>
            <person name="Yamada A."/>
            <person name="Yan M."/>
            <person name="Wang P."/>
            <person name="Xu J."/>
            <person name="Bruns T."/>
            <person name="Baldrian P."/>
            <person name="Vilgalys R."/>
            <person name="Dunand C."/>
            <person name="Henrissat B."/>
            <person name="Grigoriev I.V."/>
            <person name="Hibbett D."/>
            <person name="Nagy L.G."/>
            <person name="Martin F.M."/>
        </authorList>
    </citation>
    <scope>NUCLEOTIDE SEQUENCE</scope>
    <source>
        <strain evidence="1">Prilba</strain>
    </source>
</reference>
<organism evidence="1 2">
    <name type="scientific">Russula ochroleuca</name>
    <dbReference type="NCBI Taxonomy" id="152965"/>
    <lineage>
        <taxon>Eukaryota</taxon>
        <taxon>Fungi</taxon>
        <taxon>Dikarya</taxon>
        <taxon>Basidiomycota</taxon>
        <taxon>Agaricomycotina</taxon>
        <taxon>Agaricomycetes</taxon>
        <taxon>Russulales</taxon>
        <taxon>Russulaceae</taxon>
        <taxon>Russula</taxon>
    </lineage>
</organism>
<dbReference type="EMBL" id="WHVB01000005">
    <property type="protein sequence ID" value="KAF8482743.1"/>
    <property type="molecule type" value="Genomic_DNA"/>
</dbReference>
<name>A0A9P5MZV7_9AGAM</name>
<keyword evidence="2" id="KW-1185">Reference proteome</keyword>
<evidence type="ECO:0000313" key="1">
    <source>
        <dbReference type="EMBL" id="KAF8482743.1"/>
    </source>
</evidence>
<sequence>MLRIPGLTAPLHILVEVSQSSEALSPVSTASLALTPTFALTSVPHFKERRKPLPLIASSPIMMSSIEPLDSALRPSPAASTNASSSSGLHDRLALADAGYKAAHDNVSF</sequence>
<comment type="caution">
    <text evidence="1">The sequence shown here is derived from an EMBL/GenBank/DDBJ whole genome shotgun (WGS) entry which is preliminary data.</text>
</comment>
<dbReference type="AlphaFoldDB" id="A0A9P5MZV7"/>
<dbReference type="Proteomes" id="UP000759537">
    <property type="component" value="Unassembled WGS sequence"/>
</dbReference>
<protein>
    <submittedName>
        <fullName evidence="1">Uncharacterized protein</fullName>
    </submittedName>
</protein>
<proteinExistence type="predicted"/>
<reference evidence="1" key="1">
    <citation type="submission" date="2019-10" db="EMBL/GenBank/DDBJ databases">
        <authorList>
            <consortium name="DOE Joint Genome Institute"/>
            <person name="Kuo A."/>
            <person name="Miyauchi S."/>
            <person name="Kiss E."/>
            <person name="Drula E."/>
            <person name="Kohler A."/>
            <person name="Sanchez-Garcia M."/>
            <person name="Andreopoulos B."/>
            <person name="Barry K.W."/>
            <person name="Bonito G."/>
            <person name="Buee M."/>
            <person name="Carver A."/>
            <person name="Chen C."/>
            <person name="Cichocki N."/>
            <person name="Clum A."/>
            <person name="Culley D."/>
            <person name="Crous P.W."/>
            <person name="Fauchery L."/>
            <person name="Girlanda M."/>
            <person name="Hayes R."/>
            <person name="Keri Z."/>
            <person name="LaButti K."/>
            <person name="Lipzen A."/>
            <person name="Lombard V."/>
            <person name="Magnuson J."/>
            <person name="Maillard F."/>
            <person name="Morin E."/>
            <person name="Murat C."/>
            <person name="Nolan M."/>
            <person name="Ohm R."/>
            <person name="Pangilinan J."/>
            <person name="Pereira M."/>
            <person name="Perotto S."/>
            <person name="Peter M."/>
            <person name="Riley R."/>
            <person name="Sitrit Y."/>
            <person name="Stielow B."/>
            <person name="Szollosi G."/>
            <person name="Zifcakova L."/>
            <person name="Stursova M."/>
            <person name="Spatafora J.W."/>
            <person name="Tedersoo L."/>
            <person name="Vaario L.-M."/>
            <person name="Yamada A."/>
            <person name="Yan M."/>
            <person name="Wang P."/>
            <person name="Xu J."/>
            <person name="Bruns T."/>
            <person name="Baldrian P."/>
            <person name="Vilgalys R."/>
            <person name="Henrissat B."/>
            <person name="Grigoriev I.V."/>
            <person name="Hibbett D."/>
            <person name="Nagy L.G."/>
            <person name="Martin F.M."/>
        </authorList>
    </citation>
    <scope>NUCLEOTIDE SEQUENCE</scope>
    <source>
        <strain evidence="1">Prilba</strain>
    </source>
</reference>
<evidence type="ECO:0000313" key="2">
    <source>
        <dbReference type="Proteomes" id="UP000759537"/>
    </source>
</evidence>
<gene>
    <name evidence="1" type="ORF">DFH94DRAFT_690920</name>
</gene>